<accession>A0A645G345</accession>
<sequence>MLQNFIFVGDPILEAFRRKGDHRDIVLFGALDRIGFRLVAEQESDRRIHFA</sequence>
<proteinExistence type="predicted"/>
<name>A0A645G345_9ZZZZ</name>
<organism evidence="1">
    <name type="scientific">bioreactor metagenome</name>
    <dbReference type="NCBI Taxonomy" id="1076179"/>
    <lineage>
        <taxon>unclassified sequences</taxon>
        <taxon>metagenomes</taxon>
        <taxon>ecological metagenomes</taxon>
    </lineage>
</organism>
<comment type="caution">
    <text evidence="1">The sequence shown here is derived from an EMBL/GenBank/DDBJ whole genome shotgun (WGS) entry which is preliminary data.</text>
</comment>
<dbReference type="EMBL" id="VSSQ01067941">
    <property type="protein sequence ID" value="MPN20239.1"/>
    <property type="molecule type" value="Genomic_DNA"/>
</dbReference>
<evidence type="ECO:0000313" key="1">
    <source>
        <dbReference type="EMBL" id="MPN20239.1"/>
    </source>
</evidence>
<protein>
    <submittedName>
        <fullName evidence="1">Uncharacterized protein</fullName>
    </submittedName>
</protein>
<reference evidence="1" key="1">
    <citation type="submission" date="2019-08" db="EMBL/GenBank/DDBJ databases">
        <authorList>
            <person name="Kucharzyk K."/>
            <person name="Murdoch R.W."/>
            <person name="Higgins S."/>
            <person name="Loffler F."/>
        </authorList>
    </citation>
    <scope>NUCLEOTIDE SEQUENCE</scope>
</reference>
<dbReference type="AlphaFoldDB" id="A0A645G345"/>
<gene>
    <name evidence="1" type="ORF">SDC9_167617</name>
</gene>